<dbReference type="InterPro" id="IPR000816">
    <property type="entry name" value="Peptidase_C15"/>
</dbReference>
<evidence type="ECO:0000256" key="2">
    <source>
        <dbReference type="ARBA" id="ARBA00002280"/>
    </source>
</evidence>
<organism evidence="11 12">
    <name type="scientific">Corynebacterium casei LMG S-19264</name>
    <dbReference type="NCBI Taxonomy" id="1285583"/>
    <lineage>
        <taxon>Bacteria</taxon>
        <taxon>Bacillati</taxon>
        <taxon>Actinomycetota</taxon>
        <taxon>Actinomycetes</taxon>
        <taxon>Mycobacteriales</taxon>
        <taxon>Corynebacteriaceae</taxon>
        <taxon>Corynebacterium</taxon>
    </lineage>
</organism>
<dbReference type="InterPro" id="IPR033694">
    <property type="entry name" value="PGPEP1_Cys_AS"/>
</dbReference>
<evidence type="ECO:0000256" key="3">
    <source>
        <dbReference type="ARBA" id="ARBA00004496"/>
    </source>
</evidence>
<dbReference type="PRINTS" id="PR00706">
    <property type="entry name" value="PYROGLUPTASE"/>
</dbReference>
<evidence type="ECO:0000256" key="8">
    <source>
        <dbReference type="ARBA" id="ARBA00022807"/>
    </source>
</evidence>
<comment type="subcellular location">
    <subcellularLocation>
        <location evidence="3">Cytoplasm</location>
    </subcellularLocation>
</comment>
<dbReference type="PANTHER" id="PTHR23402">
    <property type="entry name" value="PROTEASE FAMILY C15 PYROGLUTAMYL-PEPTIDASE I-RELATED"/>
    <property type="match status" value="1"/>
</dbReference>
<dbReference type="GeneID" id="82877967"/>
<evidence type="ECO:0000313" key="11">
    <source>
        <dbReference type="EMBL" id="AHI20401.1"/>
    </source>
</evidence>
<dbReference type="InterPro" id="IPR016125">
    <property type="entry name" value="Peptidase_C15-like"/>
</dbReference>
<dbReference type="NCBIfam" id="NF009676">
    <property type="entry name" value="PRK13197.1"/>
    <property type="match status" value="1"/>
</dbReference>
<dbReference type="NCBIfam" id="TIGR00504">
    <property type="entry name" value="pyro_pdase"/>
    <property type="match status" value="1"/>
</dbReference>
<dbReference type="Gene3D" id="3.40.630.20">
    <property type="entry name" value="Peptidase C15, pyroglutamyl peptidase I-like"/>
    <property type="match status" value="1"/>
</dbReference>
<evidence type="ECO:0000256" key="6">
    <source>
        <dbReference type="ARBA" id="ARBA00022670"/>
    </source>
</evidence>
<evidence type="ECO:0000256" key="1">
    <source>
        <dbReference type="ARBA" id="ARBA00001770"/>
    </source>
</evidence>
<keyword evidence="6" id="KW-0645">Protease</keyword>
<dbReference type="Pfam" id="PF01470">
    <property type="entry name" value="Peptidase_C15"/>
    <property type="match status" value="1"/>
</dbReference>
<dbReference type="PROSITE" id="PS01334">
    <property type="entry name" value="PYRASE_CYS"/>
    <property type="match status" value="1"/>
</dbReference>
<dbReference type="SUPFAM" id="SSF53182">
    <property type="entry name" value="Pyrrolidone carboxyl peptidase (pyroglutamate aminopeptidase)"/>
    <property type="match status" value="1"/>
</dbReference>
<evidence type="ECO:0000313" key="12">
    <source>
        <dbReference type="Proteomes" id="UP000019226"/>
    </source>
</evidence>
<evidence type="ECO:0000256" key="9">
    <source>
        <dbReference type="PROSITE-ProRule" id="PRU10076"/>
    </source>
</evidence>
<dbReference type="PANTHER" id="PTHR23402:SF1">
    <property type="entry name" value="PYROGLUTAMYL-PEPTIDASE I"/>
    <property type="match status" value="1"/>
</dbReference>
<dbReference type="InterPro" id="IPR036440">
    <property type="entry name" value="Peptidase_C15-like_sf"/>
</dbReference>
<evidence type="ECO:0000256" key="10">
    <source>
        <dbReference type="PROSITE-ProRule" id="PRU10077"/>
    </source>
</evidence>
<feature type="active site" evidence="10">
    <location>
        <position position="143"/>
    </location>
</feature>
<sequence>MVRTILVTAFDAFGGEDINPSLEIARRLPHNIGDTHIITSEIPTEFALAAKVARQNIDKHMPDAVVCLGQAGGRHAITPERVAINLIDAPIADNAGALLVDAPINPAGPTAYFATLPVKSMVQAIRAHNIPAELSTTAGTFVCNFLMYSVLDYLASSDLDILAGFIHVPYIPEQHQQPAVPLDDLVAGITAALGALIADEPDEPTGDSLLGNLH</sequence>
<dbReference type="InterPro" id="IPR033693">
    <property type="entry name" value="PGPEP1_Glu_AS"/>
</dbReference>
<dbReference type="InterPro" id="IPR029762">
    <property type="entry name" value="PGP-I_bact-type"/>
</dbReference>
<reference evidence="12" key="1">
    <citation type="submission" date="2013-02" db="EMBL/GenBank/DDBJ databases">
        <title>The complete genome sequence of Corynebacterium casei LMG S-19264 (=DSM 44701).</title>
        <authorList>
            <person name="Ruckert C."/>
            <person name="Albersmeier A."/>
            <person name="Kalinowski J."/>
        </authorList>
    </citation>
    <scope>NUCLEOTIDE SEQUENCE [LARGE SCALE GENOMIC DNA]</scope>
    <source>
        <strain evidence="12">LMG S-19264</strain>
    </source>
</reference>
<dbReference type="PIRSF" id="PIRSF015592">
    <property type="entry name" value="Prld-crbxl_pptds"/>
    <property type="match status" value="1"/>
</dbReference>
<keyword evidence="8" id="KW-0788">Thiol protease</keyword>
<name>A0ABM5PQV6_9CORY</name>
<dbReference type="Proteomes" id="UP000019226">
    <property type="component" value="Chromosome"/>
</dbReference>
<feature type="active site" evidence="9">
    <location>
        <position position="80"/>
    </location>
</feature>
<comment type="catalytic activity">
    <reaction evidence="1 9">
        <text>Release of an N-terminal pyroglutamyl group from a polypeptide, the second amino acid generally not being Pro.</text>
        <dbReference type="EC" id="3.4.19.3"/>
    </reaction>
</comment>
<comment type="similarity">
    <text evidence="4">Belongs to the peptidase C15 family.</text>
</comment>
<dbReference type="RefSeq" id="WP_025387785.1">
    <property type="nucleotide sequence ID" value="NZ_CP004350.1"/>
</dbReference>
<proteinExistence type="inferred from homology"/>
<protein>
    <recommendedName>
        <fullName evidence="9">Pyroglutamyl-peptidase I</fullName>
        <ecNumber evidence="9">3.4.19.3</ecNumber>
    </recommendedName>
</protein>
<evidence type="ECO:0000256" key="7">
    <source>
        <dbReference type="ARBA" id="ARBA00022801"/>
    </source>
</evidence>
<accession>A0ABM5PQV6</accession>
<keyword evidence="5" id="KW-0963">Cytoplasm</keyword>
<keyword evidence="12" id="KW-1185">Reference proteome</keyword>
<dbReference type="EMBL" id="CP004350">
    <property type="protein sequence ID" value="AHI20401.1"/>
    <property type="molecule type" value="Genomic_DNA"/>
</dbReference>
<dbReference type="CDD" id="cd00501">
    <property type="entry name" value="Peptidase_C15"/>
    <property type="match status" value="1"/>
</dbReference>
<evidence type="ECO:0000256" key="5">
    <source>
        <dbReference type="ARBA" id="ARBA00022490"/>
    </source>
</evidence>
<dbReference type="EC" id="3.4.19.3" evidence="9"/>
<comment type="function">
    <text evidence="2">Removes 5-oxoproline from various penultimate amino acid residues except L-proline.</text>
</comment>
<evidence type="ECO:0000256" key="4">
    <source>
        <dbReference type="ARBA" id="ARBA00006641"/>
    </source>
</evidence>
<dbReference type="GO" id="GO:0016920">
    <property type="term" value="F:pyroglutamyl-peptidase activity"/>
    <property type="evidence" value="ECO:0007669"/>
    <property type="project" value="UniProtKB-EC"/>
</dbReference>
<gene>
    <name evidence="11" type="ORF">CCASEI_09190</name>
</gene>
<keyword evidence="7 11" id="KW-0378">Hydrolase</keyword>
<dbReference type="PROSITE" id="PS01333">
    <property type="entry name" value="PYRASE_GLU"/>
    <property type="match status" value="1"/>
</dbReference>